<gene>
    <name evidence="2" type="ORF">F511_14801</name>
</gene>
<dbReference type="AlphaFoldDB" id="A0A2Z7CEH2"/>
<feature type="region of interest" description="Disordered" evidence="1">
    <location>
        <begin position="162"/>
        <end position="205"/>
    </location>
</feature>
<feature type="compositionally biased region" description="Basic and acidic residues" evidence="1">
    <location>
        <begin position="167"/>
        <end position="205"/>
    </location>
</feature>
<dbReference type="EMBL" id="KQ998738">
    <property type="protein sequence ID" value="KZV42893.1"/>
    <property type="molecule type" value="Genomic_DNA"/>
</dbReference>
<evidence type="ECO:0000313" key="2">
    <source>
        <dbReference type="EMBL" id="KZV42893.1"/>
    </source>
</evidence>
<protein>
    <submittedName>
        <fullName evidence="2">Uncharacterized protein</fullName>
    </submittedName>
</protein>
<evidence type="ECO:0000313" key="3">
    <source>
        <dbReference type="Proteomes" id="UP000250235"/>
    </source>
</evidence>
<evidence type="ECO:0000256" key="1">
    <source>
        <dbReference type="SAM" id="MobiDB-lite"/>
    </source>
</evidence>
<proteinExistence type="predicted"/>
<name>A0A2Z7CEH2_9LAMI</name>
<feature type="region of interest" description="Disordered" evidence="1">
    <location>
        <begin position="1"/>
        <end position="21"/>
    </location>
</feature>
<sequence length="205" mass="22213">MAQYQILTRKPLGPSGTGPKQTLEVKTVSQHRLGFASPRPHDGALPPTQRAAQGCTLRAPPRVTRAKGSGHLRAHRAQVGCRRRAAPCATIAHGGRPVGASRDAARSYSAHDSARYAQLQRLAPTSFTGKLALQRLAAVVLRIAPRLKSRLLRQSALEDLTNLSRTESPRQGDRNKSNHEGGGTRRRVEEAAAEEEKWGREAATS</sequence>
<feature type="region of interest" description="Disordered" evidence="1">
    <location>
        <begin position="34"/>
        <end position="58"/>
    </location>
</feature>
<keyword evidence="3" id="KW-1185">Reference proteome</keyword>
<reference evidence="2 3" key="1">
    <citation type="journal article" date="2015" name="Proc. Natl. Acad. Sci. U.S.A.">
        <title>The resurrection genome of Boea hygrometrica: A blueprint for survival of dehydration.</title>
        <authorList>
            <person name="Xiao L."/>
            <person name="Yang G."/>
            <person name="Zhang L."/>
            <person name="Yang X."/>
            <person name="Zhao S."/>
            <person name="Ji Z."/>
            <person name="Zhou Q."/>
            <person name="Hu M."/>
            <person name="Wang Y."/>
            <person name="Chen M."/>
            <person name="Xu Y."/>
            <person name="Jin H."/>
            <person name="Xiao X."/>
            <person name="Hu G."/>
            <person name="Bao F."/>
            <person name="Hu Y."/>
            <person name="Wan P."/>
            <person name="Li L."/>
            <person name="Deng X."/>
            <person name="Kuang T."/>
            <person name="Xiang C."/>
            <person name="Zhu J.K."/>
            <person name="Oliver M.J."/>
            <person name="He Y."/>
        </authorList>
    </citation>
    <scope>NUCLEOTIDE SEQUENCE [LARGE SCALE GENOMIC DNA]</scope>
    <source>
        <strain evidence="3">cv. XS01</strain>
    </source>
</reference>
<accession>A0A2Z7CEH2</accession>
<dbReference type="Proteomes" id="UP000250235">
    <property type="component" value="Unassembled WGS sequence"/>
</dbReference>
<organism evidence="2 3">
    <name type="scientific">Dorcoceras hygrometricum</name>
    <dbReference type="NCBI Taxonomy" id="472368"/>
    <lineage>
        <taxon>Eukaryota</taxon>
        <taxon>Viridiplantae</taxon>
        <taxon>Streptophyta</taxon>
        <taxon>Embryophyta</taxon>
        <taxon>Tracheophyta</taxon>
        <taxon>Spermatophyta</taxon>
        <taxon>Magnoliopsida</taxon>
        <taxon>eudicotyledons</taxon>
        <taxon>Gunneridae</taxon>
        <taxon>Pentapetalae</taxon>
        <taxon>asterids</taxon>
        <taxon>lamiids</taxon>
        <taxon>Lamiales</taxon>
        <taxon>Gesneriaceae</taxon>
        <taxon>Didymocarpoideae</taxon>
        <taxon>Trichosporeae</taxon>
        <taxon>Loxocarpinae</taxon>
        <taxon>Dorcoceras</taxon>
    </lineage>
</organism>